<dbReference type="EMBL" id="KN835309">
    <property type="protein sequence ID" value="KIK40253.1"/>
    <property type="molecule type" value="Genomic_DNA"/>
</dbReference>
<keyword evidence="8" id="KW-1185">Reference proteome</keyword>
<dbReference type="AlphaFoldDB" id="A0A0D0B961"/>
<dbReference type="GO" id="GO:0046983">
    <property type="term" value="F:protein dimerization activity"/>
    <property type="evidence" value="ECO:0007669"/>
    <property type="project" value="InterPro"/>
</dbReference>
<gene>
    <name evidence="7" type="ORF">CY34DRAFT_13821</name>
</gene>
<sequence>MSEPGVPFLSVTAHYIDSLDGKPQEWELKSEQLAFTIINSNHSGSNIGQILIETINNYNFHTKAVAFTIDPSGKDWIAGKHHVHCMEHALHLAVKHFIEDVYPTPASILIRNKTNEDDNNEVTNEVDNDEVTNFNVTNTMGKALALVWKSPQACTFFHKCCAAVNEPNLKLLKWIHTRWALFFAILECTLKLCKGVNRFIQLIDDSDKVPNLQSKTYGAFKLLAKECKKLELMHNMLQESANAQQSFSATHEPTVWHTIPVLKFLQQTWQNIARSLKFNDFSTAINSSINNLHKWYHKINETDVYFICLALDPNYKVAYAKSKWEPCDFDKDMRRLQNVFNTYYHCGSLPNAEPVVAAPSSLTHQGLYGHKLKDYLASPLKDIENIVAWWGHHFIQYPNISRIPKDYLAIQGSTVASE</sequence>
<dbReference type="HOGENOM" id="CLU_657517_0_0_1"/>
<evidence type="ECO:0000256" key="4">
    <source>
        <dbReference type="ARBA" id="ARBA00022833"/>
    </source>
</evidence>
<accession>A0A0D0B961</accession>
<dbReference type="InterPro" id="IPR052035">
    <property type="entry name" value="ZnF_BED_domain_contain"/>
</dbReference>
<evidence type="ECO:0000256" key="1">
    <source>
        <dbReference type="ARBA" id="ARBA00004123"/>
    </source>
</evidence>
<organism evidence="7 8">
    <name type="scientific">Suillus luteus UH-Slu-Lm8-n1</name>
    <dbReference type="NCBI Taxonomy" id="930992"/>
    <lineage>
        <taxon>Eukaryota</taxon>
        <taxon>Fungi</taxon>
        <taxon>Dikarya</taxon>
        <taxon>Basidiomycota</taxon>
        <taxon>Agaricomycotina</taxon>
        <taxon>Agaricomycetes</taxon>
        <taxon>Agaricomycetidae</taxon>
        <taxon>Boletales</taxon>
        <taxon>Suillineae</taxon>
        <taxon>Suillaceae</taxon>
        <taxon>Suillus</taxon>
    </lineage>
</organism>
<dbReference type="GO" id="GO:0008270">
    <property type="term" value="F:zinc ion binding"/>
    <property type="evidence" value="ECO:0007669"/>
    <property type="project" value="UniProtKB-KW"/>
</dbReference>
<dbReference type="PANTHER" id="PTHR46481">
    <property type="entry name" value="ZINC FINGER BED DOMAIN-CONTAINING PROTEIN 4"/>
    <property type="match status" value="1"/>
</dbReference>
<keyword evidence="4" id="KW-0862">Zinc</keyword>
<feature type="domain" description="HAT C-terminal dimerisation" evidence="6">
    <location>
        <begin position="373"/>
        <end position="418"/>
    </location>
</feature>
<keyword evidence="3" id="KW-0863">Zinc-finger</keyword>
<evidence type="ECO:0000259" key="6">
    <source>
        <dbReference type="Pfam" id="PF05699"/>
    </source>
</evidence>
<evidence type="ECO:0000256" key="2">
    <source>
        <dbReference type="ARBA" id="ARBA00022723"/>
    </source>
</evidence>
<comment type="subcellular location">
    <subcellularLocation>
        <location evidence="1">Nucleus</location>
    </subcellularLocation>
</comment>
<dbReference type="InterPro" id="IPR012337">
    <property type="entry name" value="RNaseH-like_sf"/>
</dbReference>
<dbReference type="Proteomes" id="UP000054485">
    <property type="component" value="Unassembled WGS sequence"/>
</dbReference>
<keyword evidence="5" id="KW-0539">Nucleus</keyword>
<dbReference type="InParanoid" id="A0A0D0B961"/>
<name>A0A0D0B961_9AGAM</name>
<reference evidence="7 8" key="1">
    <citation type="submission" date="2014-04" db="EMBL/GenBank/DDBJ databases">
        <authorList>
            <consortium name="DOE Joint Genome Institute"/>
            <person name="Kuo A."/>
            <person name="Ruytinx J."/>
            <person name="Rineau F."/>
            <person name="Colpaert J."/>
            <person name="Kohler A."/>
            <person name="Nagy L.G."/>
            <person name="Floudas D."/>
            <person name="Copeland A."/>
            <person name="Barry K.W."/>
            <person name="Cichocki N."/>
            <person name="Veneault-Fourrey C."/>
            <person name="LaButti K."/>
            <person name="Lindquist E.A."/>
            <person name="Lipzen A."/>
            <person name="Lundell T."/>
            <person name="Morin E."/>
            <person name="Murat C."/>
            <person name="Sun H."/>
            <person name="Tunlid A."/>
            <person name="Henrissat B."/>
            <person name="Grigoriev I.V."/>
            <person name="Hibbett D.S."/>
            <person name="Martin F."/>
            <person name="Nordberg H.P."/>
            <person name="Cantor M.N."/>
            <person name="Hua S.X."/>
        </authorList>
    </citation>
    <scope>NUCLEOTIDE SEQUENCE [LARGE SCALE GENOMIC DNA]</scope>
    <source>
        <strain evidence="7 8">UH-Slu-Lm8-n1</strain>
    </source>
</reference>
<dbReference type="OrthoDB" id="1607513at2759"/>
<keyword evidence="2" id="KW-0479">Metal-binding</keyword>
<proteinExistence type="predicted"/>
<evidence type="ECO:0000313" key="7">
    <source>
        <dbReference type="EMBL" id="KIK40253.1"/>
    </source>
</evidence>
<evidence type="ECO:0000256" key="5">
    <source>
        <dbReference type="ARBA" id="ARBA00023242"/>
    </source>
</evidence>
<dbReference type="InterPro" id="IPR008906">
    <property type="entry name" value="HATC_C_dom"/>
</dbReference>
<evidence type="ECO:0000313" key="8">
    <source>
        <dbReference type="Proteomes" id="UP000054485"/>
    </source>
</evidence>
<protein>
    <recommendedName>
        <fullName evidence="6">HAT C-terminal dimerisation domain-containing protein</fullName>
    </recommendedName>
</protein>
<evidence type="ECO:0000256" key="3">
    <source>
        <dbReference type="ARBA" id="ARBA00022771"/>
    </source>
</evidence>
<dbReference type="SUPFAM" id="SSF53098">
    <property type="entry name" value="Ribonuclease H-like"/>
    <property type="match status" value="1"/>
</dbReference>
<dbReference type="Pfam" id="PF05699">
    <property type="entry name" value="Dimer_Tnp_hAT"/>
    <property type="match status" value="1"/>
</dbReference>
<reference evidence="8" key="2">
    <citation type="submission" date="2015-01" db="EMBL/GenBank/DDBJ databases">
        <title>Evolutionary Origins and Diversification of the Mycorrhizal Mutualists.</title>
        <authorList>
            <consortium name="DOE Joint Genome Institute"/>
            <consortium name="Mycorrhizal Genomics Consortium"/>
            <person name="Kohler A."/>
            <person name="Kuo A."/>
            <person name="Nagy L.G."/>
            <person name="Floudas D."/>
            <person name="Copeland A."/>
            <person name="Barry K.W."/>
            <person name="Cichocki N."/>
            <person name="Veneault-Fourrey C."/>
            <person name="LaButti K."/>
            <person name="Lindquist E.A."/>
            <person name="Lipzen A."/>
            <person name="Lundell T."/>
            <person name="Morin E."/>
            <person name="Murat C."/>
            <person name="Riley R."/>
            <person name="Ohm R."/>
            <person name="Sun H."/>
            <person name="Tunlid A."/>
            <person name="Henrissat B."/>
            <person name="Grigoriev I.V."/>
            <person name="Hibbett D.S."/>
            <person name="Martin F."/>
        </authorList>
    </citation>
    <scope>NUCLEOTIDE SEQUENCE [LARGE SCALE GENOMIC DNA]</scope>
    <source>
        <strain evidence="8">UH-Slu-Lm8-n1</strain>
    </source>
</reference>
<dbReference type="PANTHER" id="PTHR46481:SF10">
    <property type="entry name" value="ZINC FINGER BED DOMAIN-CONTAINING PROTEIN 39"/>
    <property type="match status" value="1"/>
</dbReference>
<dbReference type="GO" id="GO:0005634">
    <property type="term" value="C:nucleus"/>
    <property type="evidence" value="ECO:0007669"/>
    <property type="project" value="UniProtKB-SubCell"/>
</dbReference>